<dbReference type="EMBL" id="FNNI01000007">
    <property type="protein sequence ID" value="SDX76359.1"/>
    <property type="molecule type" value="Genomic_DNA"/>
</dbReference>
<dbReference type="STRING" id="574349.SAMN05443545_10778"/>
<accession>A0A1H3EEL3</accession>
<sequence length="38" mass="4306">MTIGYPPSAVYDAEVLQFWARQASLQRAAFDALADYLR</sequence>
<dbReference type="Proteomes" id="UP000198500">
    <property type="component" value="Unassembled WGS sequence"/>
</dbReference>
<protein>
    <submittedName>
        <fullName evidence="1">Uncharacterized protein</fullName>
    </submittedName>
</protein>
<name>A0A1H3EEL3_9GAMM</name>
<reference evidence="1 2" key="1">
    <citation type="submission" date="2016-10" db="EMBL/GenBank/DDBJ databases">
        <authorList>
            <person name="de Groot N.N."/>
        </authorList>
    </citation>
    <scope>NUCLEOTIDE SEQUENCE [LARGE SCALE GENOMIC DNA]</scope>
    <source>
        <strain evidence="1 2">DSM 19219</strain>
    </source>
</reference>
<evidence type="ECO:0000313" key="1">
    <source>
        <dbReference type="EMBL" id="SDX76359.1"/>
    </source>
</evidence>
<proteinExistence type="predicted"/>
<gene>
    <name evidence="1" type="ORF">SAMN05443545_10778</name>
</gene>
<keyword evidence="2" id="KW-1185">Reference proteome</keyword>
<organism evidence="1 2">
    <name type="scientific">Aidingimonas halophila</name>
    <dbReference type="NCBI Taxonomy" id="574349"/>
    <lineage>
        <taxon>Bacteria</taxon>
        <taxon>Pseudomonadati</taxon>
        <taxon>Pseudomonadota</taxon>
        <taxon>Gammaproteobacteria</taxon>
        <taxon>Oceanospirillales</taxon>
        <taxon>Halomonadaceae</taxon>
        <taxon>Aidingimonas</taxon>
    </lineage>
</organism>
<dbReference type="AlphaFoldDB" id="A0A1H3EEL3"/>
<evidence type="ECO:0000313" key="2">
    <source>
        <dbReference type="Proteomes" id="UP000198500"/>
    </source>
</evidence>